<evidence type="ECO:0000313" key="4">
    <source>
        <dbReference type="Proteomes" id="UP000001877"/>
    </source>
</evidence>
<dbReference type="EMBL" id="AP008955">
    <property type="protein sequence ID" value="BAH44062.1"/>
    <property type="molecule type" value="Genomic_DNA"/>
</dbReference>
<keyword evidence="4" id="KW-1185">Reference proteome</keyword>
<dbReference type="eggNOG" id="COG2311">
    <property type="taxonomic scope" value="Bacteria"/>
</dbReference>
<feature type="transmembrane region" description="Helical" evidence="1">
    <location>
        <begin position="246"/>
        <end position="269"/>
    </location>
</feature>
<feature type="transmembrane region" description="Helical" evidence="1">
    <location>
        <begin position="147"/>
        <end position="165"/>
    </location>
</feature>
<reference evidence="3 4" key="1">
    <citation type="submission" date="2005-03" db="EMBL/GenBank/DDBJ databases">
        <title>Brevibacillus brevis strain 47, complete genome.</title>
        <authorList>
            <person name="Hosoyama A."/>
            <person name="Yamada R."/>
            <person name="Hongo Y."/>
            <person name="Terui Y."/>
            <person name="Ankai A."/>
            <person name="Masuyama W."/>
            <person name="Sekiguchi M."/>
            <person name="Takeda T."/>
            <person name="Asano K."/>
            <person name="Ohji S."/>
            <person name="Ichikawa N."/>
            <person name="Narita S."/>
            <person name="Aoki N."/>
            <person name="Miura H."/>
            <person name="Matsushita S."/>
            <person name="Sekigawa T."/>
            <person name="Yamagata H."/>
            <person name="Yoshikawa H."/>
            <person name="Udaka S."/>
            <person name="Tanikawa S."/>
            <person name="Fujita N."/>
        </authorList>
    </citation>
    <scope>NUCLEOTIDE SEQUENCE [LARGE SCALE GENOMIC DNA]</scope>
    <source>
        <strain evidence="4">47 / JCM 6285 / NBRC 100599</strain>
    </source>
</reference>
<dbReference type="KEGG" id="bbe:BBR47_30850"/>
<dbReference type="PANTHER" id="PTHR30590">
    <property type="entry name" value="INNER MEMBRANE PROTEIN"/>
    <property type="match status" value="1"/>
</dbReference>
<dbReference type="HOGENOM" id="CLU_039610_0_1_9"/>
<organism evidence="3 4">
    <name type="scientific">Brevibacillus brevis (strain 47 / JCM 6285 / NBRC 100599)</name>
    <dbReference type="NCBI Taxonomy" id="358681"/>
    <lineage>
        <taxon>Bacteria</taxon>
        <taxon>Bacillati</taxon>
        <taxon>Bacillota</taxon>
        <taxon>Bacilli</taxon>
        <taxon>Bacillales</taxon>
        <taxon>Paenibacillaceae</taxon>
        <taxon>Brevibacillus</taxon>
    </lineage>
</organism>
<feature type="transmembrane region" description="Helical" evidence="1">
    <location>
        <begin position="98"/>
        <end position="116"/>
    </location>
</feature>
<dbReference type="STRING" id="358681.BBR47_30850"/>
<dbReference type="Pfam" id="PF04235">
    <property type="entry name" value="DUF418"/>
    <property type="match status" value="1"/>
</dbReference>
<dbReference type="AlphaFoldDB" id="C0ZE53"/>
<evidence type="ECO:0000313" key="3">
    <source>
        <dbReference type="EMBL" id="BAH44062.1"/>
    </source>
</evidence>
<dbReference type="Proteomes" id="UP000001877">
    <property type="component" value="Chromosome"/>
</dbReference>
<feature type="transmembrane region" description="Helical" evidence="1">
    <location>
        <begin position="348"/>
        <end position="369"/>
    </location>
</feature>
<dbReference type="PANTHER" id="PTHR30590:SF3">
    <property type="entry name" value="HYPOTHETICAL MEMBRANE SPANNING PROTEIN"/>
    <property type="match status" value="1"/>
</dbReference>
<proteinExistence type="predicted"/>
<evidence type="ECO:0000259" key="2">
    <source>
        <dbReference type="Pfam" id="PF04235"/>
    </source>
</evidence>
<dbReference type="InterPro" id="IPR007349">
    <property type="entry name" value="DUF418"/>
</dbReference>
<dbReference type="InterPro" id="IPR052529">
    <property type="entry name" value="Bact_Transport_Assoc"/>
</dbReference>
<accession>C0ZE53</accession>
<sequence length="404" mass="45990">MKVAPVAEGERIRQLDGIRGFALLGILLVNMPSFLFPIMFLPDAGMVNTHSEIDAWIRLLFNMFVQAKFYTIFSFLFGVGFFLFMHRAESKQLPYRSLFTRRLAVLLIFGMAHLVFLWYGDILHTYALAGFLLLLFYHRQEKTIKRWAWTLLIGMQTLSALILAVPEDLGSMPDQSSLIQKAINTYTNGSIIERLQFRLGYEIPVVLPFEFFVILSVFPLFLFGFLAAKRGVFTRTEEFIPAIRRVWWLALSLSVVLVPMIPLVQFGIVKFPASISVAVQTFVTWSGLSLCAFYITSLLLLYRKESGQRILKHLEPVGRMALSNYLSQTIIVILVVRVGHLYGTSGLALGLVLSLVIFSAQILASRWWLANYQFGPAEWLWRCLTYGKFVPMKRKGGLLSKTSS</sequence>
<protein>
    <submittedName>
        <fullName evidence="3">Conserved hypothetical membrane protein</fullName>
    </submittedName>
</protein>
<gene>
    <name evidence="3" type="ordered locus">BBR47_30850</name>
</gene>
<keyword evidence="1" id="KW-0812">Transmembrane</keyword>
<dbReference type="RefSeq" id="WP_015891379.1">
    <property type="nucleotide sequence ID" value="NC_012491.1"/>
</dbReference>
<feature type="transmembrane region" description="Helical" evidence="1">
    <location>
        <begin position="205"/>
        <end position="226"/>
    </location>
</feature>
<feature type="transmembrane region" description="Helical" evidence="1">
    <location>
        <begin position="21"/>
        <end position="41"/>
    </location>
</feature>
<feature type="transmembrane region" description="Helical" evidence="1">
    <location>
        <begin position="322"/>
        <end position="342"/>
    </location>
</feature>
<feature type="transmembrane region" description="Helical" evidence="1">
    <location>
        <begin position="122"/>
        <end position="138"/>
    </location>
</feature>
<evidence type="ECO:0000256" key="1">
    <source>
        <dbReference type="SAM" id="Phobius"/>
    </source>
</evidence>
<name>C0ZE53_BREBN</name>
<keyword evidence="1" id="KW-0472">Membrane</keyword>
<feature type="transmembrane region" description="Helical" evidence="1">
    <location>
        <begin position="275"/>
        <end position="301"/>
    </location>
</feature>
<keyword evidence="1" id="KW-1133">Transmembrane helix</keyword>
<feature type="transmembrane region" description="Helical" evidence="1">
    <location>
        <begin position="69"/>
        <end position="86"/>
    </location>
</feature>
<feature type="domain" description="DUF418" evidence="2">
    <location>
        <begin position="227"/>
        <end position="388"/>
    </location>
</feature>